<comment type="caution">
    <text evidence="2">The sequence shown here is derived from an EMBL/GenBank/DDBJ whole genome shotgun (WGS) entry which is preliminary data.</text>
</comment>
<dbReference type="Proteomes" id="UP000318571">
    <property type="component" value="Chromosome 8"/>
</dbReference>
<keyword evidence="1" id="KW-0233">DNA recombination</keyword>
<accession>A0A553N8R7</accession>
<evidence type="ECO:0000256" key="1">
    <source>
        <dbReference type="ARBA" id="ARBA00023172"/>
    </source>
</evidence>
<keyword evidence="3" id="KW-1185">Reference proteome</keyword>
<evidence type="ECO:0008006" key="4">
    <source>
        <dbReference type="Google" id="ProtNLM"/>
    </source>
</evidence>
<gene>
    <name evidence="2" type="ORF">TCAL_13324</name>
</gene>
<evidence type="ECO:0000313" key="2">
    <source>
        <dbReference type="EMBL" id="TRY61832.1"/>
    </source>
</evidence>
<dbReference type="GO" id="GO:0015074">
    <property type="term" value="P:DNA integration"/>
    <property type="evidence" value="ECO:0007669"/>
    <property type="project" value="InterPro"/>
</dbReference>
<dbReference type="InterPro" id="IPR052925">
    <property type="entry name" value="Phage_Integrase-like_Recomb"/>
</dbReference>
<name>A0A553N8R7_TIGCA</name>
<organism evidence="2 3">
    <name type="scientific">Tigriopus californicus</name>
    <name type="common">Marine copepod</name>
    <dbReference type="NCBI Taxonomy" id="6832"/>
    <lineage>
        <taxon>Eukaryota</taxon>
        <taxon>Metazoa</taxon>
        <taxon>Ecdysozoa</taxon>
        <taxon>Arthropoda</taxon>
        <taxon>Crustacea</taxon>
        <taxon>Multicrustacea</taxon>
        <taxon>Hexanauplia</taxon>
        <taxon>Copepoda</taxon>
        <taxon>Harpacticoida</taxon>
        <taxon>Harpacticidae</taxon>
        <taxon>Tigriopus</taxon>
    </lineage>
</organism>
<protein>
    <recommendedName>
        <fullName evidence="4">Tyr recombinase domain-containing protein</fullName>
    </recommendedName>
</protein>
<reference evidence="2 3" key="1">
    <citation type="journal article" date="2018" name="Nat. Ecol. Evol.">
        <title>Genomic signatures of mitonuclear coevolution across populations of Tigriopus californicus.</title>
        <authorList>
            <person name="Barreto F.S."/>
            <person name="Watson E.T."/>
            <person name="Lima T.G."/>
            <person name="Willett C.S."/>
            <person name="Edmands S."/>
            <person name="Li W."/>
            <person name="Burton R.S."/>
        </authorList>
    </citation>
    <scope>NUCLEOTIDE SEQUENCE [LARGE SCALE GENOMIC DNA]</scope>
    <source>
        <strain evidence="2 3">San Diego</strain>
    </source>
</reference>
<dbReference type="InterPro" id="IPR011010">
    <property type="entry name" value="DNA_brk_join_enz"/>
</dbReference>
<proteinExistence type="predicted"/>
<dbReference type="GO" id="GO:0003677">
    <property type="term" value="F:DNA binding"/>
    <property type="evidence" value="ECO:0007669"/>
    <property type="project" value="InterPro"/>
</dbReference>
<dbReference type="PANTHER" id="PTHR34605:SF4">
    <property type="entry name" value="DNA ADENINE METHYLTRANSFERASE"/>
    <property type="match status" value="1"/>
</dbReference>
<dbReference type="PANTHER" id="PTHR34605">
    <property type="entry name" value="PHAGE_INTEGRASE DOMAIN-CONTAINING PROTEIN"/>
    <property type="match status" value="1"/>
</dbReference>
<dbReference type="AlphaFoldDB" id="A0A553N8R7"/>
<dbReference type="EMBL" id="VCGU01000459">
    <property type="protein sequence ID" value="TRY61832.1"/>
    <property type="molecule type" value="Genomic_DNA"/>
</dbReference>
<evidence type="ECO:0000313" key="3">
    <source>
        <dbReference type="Proteomes" id="UP000318571"/>
    </source>
</evidence>
<dbReference type="SUPFAM" id="SSF56349">
    <property type="entry name" value="DNA breaking-rejoining enzymes"/>
    <property type="match status" value="1"/>
</dbReference>
<dbReference type="OMA" id="AWRELTC"/>
<dbReference type="STRING" id="6832.A0A553N8R7"/>
<dbReference type="GO" id="GO:0006310">
    <property type="term" value="P:DNA recombination"/>
    <property type="evidence" value="ECO:0007669"/>
    <property type="project" value="UniProtKB-KW"/>
</dbReference>
<sequence length="251" mass="28245">MALAAIADKHVGLNLSNPCLDPGVRMSMQGYRRRLGRPATQAKGLTKALLQGFINQAIGLDIDSNGRKRATLVMWREAWRELTCFLTLARFADLQHVTRRDISVDHLRHVIVIQFWSRKNDQLHVGHWAIMHGTSTRYCPVRLTSRYLAMLPKDPNAFMLPDMRPNKSHIKVTYAACRRQQKWIMQRIGTDPSPYGLHSARVGGTTYLKGARISESDIGSLGGLAPGSSQPDRYSKSDVEKWKQAASALRI</sequence>
<dbReference type="Gene3D" id="1.10.443.10">
    <property type="entry name" value="Intergrase catalytic core"/>
    <property type="match status" value="1"/>
</dbReference>
<dbReference type="InterPro" id="IPR013762">
    <property type="entry name" value="Integrase-like_cat_sf"/>
</dbReference>